<reference evidence="1 2" key="1">
    <citation type="submission" date="2007-11" db="EMBL/GenBank/DDBJ databases">
        <authorList>
            <person name="Wagner-Dobler I."/>
            <person name="Ferriera S."/>
            <person name="Johnson J."/>
            <person name="Kravitz S."/>
            <person name="Beeson K."/>
            <person name="Sutton G."/>
            <person name="Rogers Y.-H."/>
            <person name="Friedman R."/>
            <person name="Frazier M."/>
            <person name="Venter J.C."/>
        </authorList>
    </citation>
    <scope>NUCLEOTIDE SEQUENCE [LARGE SCALE GENOMIC DNA]</scope>
    <source>
        <strain evidence="1 2">HEL-45</strain>
    </source>
</reference>
<evidence type="ECO:0000313" key="1">
    <source>
        <dbReference type="EMBL" id="EDQ04948.1"/>
    </source>
</evidence>
<dbReference type="Proteomes" id="UP000003257">
    <property type="component" value="Unassembled WGS sequence"/>
</dbReference>
<evidence type="ECO:0008006" key="3">
    <source>
        <dbReference type="Google" id="ProtNLM"/>
    </source>
</evidence>
<comment type="caution">
    <text evidence="1">The sequence shown here is derived from an EMBL/GenBank/DDBJ whole genome shotgun (WGS) entry which is preliminary data.</text>
</comment>
<dbReference type="InterPro" id="IPR008972">
    <property type="entry name" value="Cupredoxin"/>
</dbReference>
<dbReference type="Gene3D" id="2.60.40.420">
    <property type="entry name" value="Cupredoxins - blue copper proteins"/>
    <property type="match status" value="1"/>
</dbReference>
<accession>A0ABM9X619</accession>
<name>A0ABM9X619_9RHOB</name>
<dbReference type="SUPFAM" id="SSF49503">
    <property type="entry name" value="Cupredoxins"/>
    <property type="match status" value="1"/>
</dbReference>
<organism evidence="1 2">
    <name type="scientific">Sulfitobacter indolifex HEL-45</name>
    <dbReference type="NCBI Taxonomy" id="391624"/>
    <lineage>
        <taxon>Bacteria</taxon>
        <taxon>Pseudomonadati</taxon>
        <taxon>Pseudomonadota</taxon>
        <taxon>Alphaproteobacteria</taxon>
        <taxon>Rhodobacterales</taxon>
        <taxon>Roseobacteraceae</taxon>
        <taxon>Sulfitobacter</taxon>
    </lineage>
</organism>
<evidence type="ECO:0000313" key="2">
    <source>
        <dbReference type="Proteomes" id="UP000003257"/>
    </source>
</evidence>
<dbReference type="RefSeq" id="WP_007119086.1">
    <property type="nucleotide sequence ID" value="NZ_ABID01000002.1"/>
</dbReference>
<keyword evidence="2" id="KW-1185">Reference proteome</keyword>
<protein>
    <recommendedName>
        <fullName evidence="3">EfeO-type cupredoxin-like domain-containing protein</fullName>
    </recommendedName>
</protein>
<sequence>MPHSPYTEAANPPASGDFEEQMMLSSYRKSAGALALAMSVFAASGASAETRNVLIVDGAYFPSISHVQPGDQVVFTNNATGGHTVTGDAEAWTSGAIPVNGSYTLDITAETPTTFRGQTSDNAEFEGAISFDVPVTQ</sequence>
<dbReference type="EMBL" id="ABID01000002">
    <property type="protein sequence ID" value="EDQ04948.1"/>
    <property type="molecule type" value="Genomic_DNA"/>
</dbReference>
<gene>
    <name evidence="1" type="ORF">OIHEL45_09413</name>
</gene>
<proteinExistence type="predicted"/>